<dbReference type="SUPFAM" id="SSF57701">
    <property type="entry name" value="Zn2/Cys6 DNA-binding domain"/>
    <property type="match status" value="1"/>
</dbReference>
<dbReference type="CDD" id="cd00067">
    <property type="entry name" value="GAL4"/>
    <property type="match status" value="1"/>
</dbReference>
<evidence type="ECO:0000313" key="3">
    <source>
        <dbReference type="EMBL" id="KAJ3122755.1"/>
    </source>
</evidence>
<dbReference type="Proteomes" id="UP001211907">
    <property type="component" value="Unassembled WGS sequence"/>
</dbReference>
<dbReference type="AlphaFoldDB" id="A0AAD5T3J0"/>
<proteinExistence type="predicted"/>
<protein>
    <recommendedName>
        <fullName evidence="2">Zn(2)-C6 fungal-type domain-containing protein</fullName>
    </recommendedName>
</protein>
<accession>A0AAD5T3J0</accession>
<dbReference type="InterPro" id="IPR036864">
    <property type="entry name" value="Zn2-C6_fun-type_DNA-bd_sf"/>
</dbReference>
<dbReference type="PROSITE" id="PS50048">
    <property type="entry name" value="ZN2_CY6_FUNGAL_2"/>
    <property type="match status" value="1"/>
</dbReference>
<dbReference type="InterPro" id="IPR001138">
    <property type="entry name" value="Zn2Cys6_DnaBD"/>
</dbReference>
<reference evidence="3" key="1">
    <citation type="submission" date="2020-05" db="EMBL/GenBank/DDBJ databases">
        <title>Phylogenomic resolution of chytrid fungi.</title>
        <authorList>
            <person name="Stajich J.E."/>
            <person name="Amses K."/>
            <person name="Simmons R."/>
            <person name="Seto K."/>
            <person name="Myers J."/>
            <person name="Bonds A."/>
            <person name="Quandt C.A."/>
            <person name="Barry K."/>
            <person name="Liu P."/>
            <person name="Grigoriev I."/>
            <person name="Longcore J.E."/>
            <person name="James T.Y."/>
        </authorList>
    </citation>
    <scope>NUCLEOTIDE SEQUENCE</scope>
    <source>
        <strain evidence="3">JEL0513</strain>
    </source>
</reference>
<evidence type="ECO:0000259" key="2">
    <source>
        <dbReference type="PROSITE" id="PS50048"/>
    </source>
</evidence>
<gene>
    <name evidence="3" type="ORF">HK100_011854</name>
</gene>
<dbReference type="GO" id="GO:0008270">
    <property type="term" value="F:zinc ion binding"/>
    <property type="evidence" value="ECO:0007669"/>
    <property type="project" value="InterPro"/>
</dbReference>
<dbReference type="Gene3D" id="4.10.240.10">
    <property type="entry name" value="Zn(2)-C6 fungal-type DNA-binding domain"/>
    <property type="match status" value="1"/>
</dbReference>
<keyword evidence="4" id="KW-1185">Reference proteome</keyword>
<dbReference type="GO" id="GO:0000981">
    <property type="term" value="F:DNA-binding transcription factor activity, RNA polymerase II-specific"/>
    <property type="evidence" value="ECO:0007669"/>
    <property type="project" value="InterPro"/>
</dbReference>
<dbReference type="Pfam" id="PF00172">
    <property type="entry name" value="Zn_clus"/>
    <property type="match status" value="1"/>
</dbReference>
<dbReference type="SMART" id="SM00066">
    <property type="entry name" value="GAL4"/>
    <property type="match status" value="1"/>
</dbReference>
<feature type="compositionally biased region" description="Polar residues" evidence="1">
    <location>
        <begin position="118"/>
        <end position="144"/>
    </location>
</feature>
<comment type="caution">
    <text evidence="3">The sequence shown here is derived from an EMBL/GenBank/DDBJ whole genome shotgun (WGS) entry which is preliminary data.</text>
</comment>
<evidence type="ECO:0000313" key="4">
    <source>
        <dbReference type="Proteomes" id="UP001211907"/>
    </source>
</evidence>
<name>A0AAD5T3J0_9FUNG</name>
<dbReference type="EMBL" id="JADGJH010000784">
    <property type="protein sequence ID" value="KAJ3122755.1"/>
    <property type="molecule type" value="Genomic_DNA"/>
</dbReference>
<organism evidence="3 4">
    <name type="scientific">Physocladia obscura</name>
    <dbReference type="NCBI Taxonomy" id="109957"/>
    <lineage>
        <taxon>Eukaryota</taxon>
        <taxon>Fungi</taxon>
        <taxon>Fungi incertae sedis</taxon>
        <taxon>Chytridiomycota</taxon>
        <taxon>Chytridiomycota incertae sedis</taxon>
        <taxon>Chytridiomycetes</taxon>
        <taxon>Chytridiales</taxon>
        <taxon>Chytriomycetaceae</taxon>
        <taxon>Physocladia</taxon>
    </lineage>
</organism>
<feature type="region of interest" description="Disordered" evidence="1">
    <location>
        <begin position="108"/>
        <end position="144"/>
    </location>
</feature>
<evidence type="ECO:0000256" key="1">
    <source>
        <dbReference type="SAM" id="MobiDB-lite"/>
    </source>
</evidence>
<sequence>MSSKSSDTSNPSDLELVSTIMWLAQAKPNVKTESSCNDNDEAVDSLSDTAEIISSKLNEKPFPERITRPLPCLCCRMQRKKCDLVRPACARCIYRGTECIYPTGRKPYKKRAPKQLSGKPSSDDSISVKSPASLSACSSNTSLDTPALSIPKNEISGSKVDEISGKSAMSIDFLLL</sequence>
<feature type="domain" description="Zn(2)-C6 fungal-type" evidence="2">
    <location>
        <begin position="71"/>
        <end position="101"/>
    </location>
</feature>